<name>A0A2N0X8X9_9CORY</name>
<organism evidence="1 2">
    <name type="scientific">Corynebacterium mastitidis</name>
    <dbReference type="NCBI Taxonomy" id="161890"/>
    <lineage>
        <taxon>Bacteria</taxon>
        <taxon>Bacillati</taxon>
        <taxon>Actinomycetota</taxon>
        <taxon>Actinomycetes</taxon>
        <taxon>Mycobacteriales</taxon>
        <taxon>Corynebacteriaceae</taxon>
        <taxon>Corynebacterium</taxon>
    </lineage>
</organism>
<protein>
    <submittedName>
        <fullName evidence="1">Uncharacterized protein</fullName>
    </submittedName>
</protein>
<reference evidence="1 2" key="1">
    <citation type="submission" date="2017-12" db="EMBL/GenBank/DDBJ databases">
        <title>Corynebacterium mastitidis 16-1433 Genome.</title>
        <authorList>
            <person name="Gulvik C.A."/>
        </authorList>
    </citation>
    <scope>NUCLEOTIDE SEQUENCE [LARGE SCALE GENOMIC DNA]</scope>
    <source>
        <strain evidence="1 2">16-1433</strain>
    </source>
</reference>
<accession>A0A2N0X8X9</accession>
<dbReference type="AlphaFoldDB" id="A0A2N0X8X9"/>
<evidence type="ECO:0000313" key="2">
    <source>
        <dbReference type="Proteomes" id="UP000233249"/>
    </source>
</evidence>
<gene>
    <name evidence="1" type="ORF">CXB45_03170</name>
</gene>
<dbReference type="RefSeq" id="WP_101173162.1">
    <property type="nucleotide sequence ID" value="NZ_JAKRKB010000012.1"/>
</dbReference>
<dbReference type="Proteomes" id="UP000233249">
    <property type="component" value="Unassembled WGS sequence"/>
</dbReference>
<comment type="caution">
    <text evidence="1">The sequence shown here is derived from an EMBL/GenBank/DDBJ whole genome shotgun (WGS) entry which is preliminary data.</text>
</comment>
<proteinExistence type="predicted"/>
<evidence type="ECO:0000313" key="1">
    <source>
        <dbReference type="EMBL" id="PKF69160.1"/>
    </source>
</evidence>
<sequence>MSEVYTIHVQKPMMSTGVEFVMQDGTRLSRDTHSQVVLPNELIRVIAAGGTAVIGACQECVHESREHARRKKEEQERRMAYQAQCMIAELEQYANQVS</sequence>
<dbReference type="EMBL" id="PJAF01000006">
    <property type="protein sequence ID" value="PKF69160.1"/>
    <property type="molecule type" value="Genomic_DNA"/>
</dbReference>